<dbReference type="InterPro" id="IPR036116">
    <property type="entry name" value="FN3_sf"/>
</dbReference>
<feature type="region of interest" description="Disordered" evidence="6">
    <location>
        <begin position="367"/>
        <end position="410"/>
    </location>
</feature>
<feature type="compositionally biased region" description="Pro residues" evidence="6">
    <location>
        <begin position="371"/>
        <end position="387"/>
    </location>
</feature>
<keyword evidence="9" id="KW-1185">Reference proteome</keyword>
<comment type="caution">
    <text evidence="8">The sequence shown here is derived from an EMBL/GenBank/DDBJ whole genome shotgun (WGS) entry which is preliminary data.</text>
</comment>
<dbReference type="PROSITE" id="PS00137">
    <property type="entry name" value="SUBTILASE_HIS"/>
    <property type="match status" value="1"/>
</dbReference>
<feature type="active site" description="Charge relay system" evidence="5">
    <location>
        <position position="49"/>
    </location>
</feature>
<dbReference type="EMBL" id="JBHSWE010000001">
    <property type="protein sequence ID" value="MFC6672800.1"/>
    <property type="molecule type" value="Genomic_DNA"/>
</dbReference>
<sequence length="514" mass="53580">MNNTGDPHAIPDPALGIVEVSGTEDADIDAPEAWDLTTGSSAVKIGILDTGVDCRGAGNPAGSLEFADGKCVEEVNFVSDEEPSLLDWIGHGTHVAGIAAATTDNGIGVAGVGWNSSIGSLKTCFQYYYCPYPELCEYYTVIIGVCPVSASANAIQYAADNGYHVINMSYASDEMVGGEPVSYGNYSQAEADAVSNAWNAGVVLVAAAGNEGTDTPLYPAAYPEVIAVGATDHDDNIPDFSSFGNSWVSLMAPGENIFSTVPNDFCIFYADILGLEFDPDSDACLDWYSGTSMASPHVAGAAALVWAYIYPGDLGDPGNCVDADGVTPCNQIVRQRLESGADAFGALGQNMQAWSQHGRLNLHGALTAAAEPPPPPPPPPPPEPELPSEPSGLSAGMVEDGGDQSAVLGWSHDGINVTGFDIERSTRHPKNGKITSVVEIQNIDTDLSLAYTDEVPSGTYLYRVRARNGAGVSAWSEASIEVVINDAGGGQGVVEKAAASLTSRMCRRQAQSSV</sequence>
<evidence type="ECO:0000256" key="1">
    <source>
        <dbReference type="ARBA" id="ARBA00011073"/>
    </source>
</evidence>
<dbReference type="PROSITE" id="PS50853">
    <property type="entry name" value="FN3"/>
    <property type="match status" value="1"/>
</dbReference>
<dbReference type="InterPro" id="IPR000209">
    <property type="entry name" value="Peptidase_S8/S53_dom"/>
</dbReference>
<dbReference type="InterPro" id="IPR003961">
    <property type="entry name" value="FN3_dom"/>
</dbReference>
<dbReference type="SUPFAM" id="SSF52743">
    <property type="entry name" value="Subtilisin-like"/>
    <property type="match status" value="1"/>
</dbReference>
<dbReference type="InterPro" id="IPR036852">
    <property type="entry name" value="Peptidase_S8/S53_dom_sf"/>
</dbReference>
<dbReference type="SMART" id="SM00060">
    <property type="entry name" value="FN3"/>
    <property type="match status" value="1"/>
</dbReference>
<dbReference type="PRINTS" id="PR00723">
    <property type="entry name" value="SUBTILISIN"/>
</dbReference>
<keyword evidence="3 5" id="KW-0378">Hydrolase</keyword>
<dbReference type="PROSITE" id="PS00138">
    <property type="entry name" value="SUBTILASE_SER"/>
    <property type="match status" value="1"/>
</dbReference>
<dbReference type="PROSITE" id="PS51892">
    <property type="entry name" value="SUBTILASE"/>
    <property type="match status" value="1"/>
</dbReference>
<dbReference type="InterPro" id="IPR015500">
    <property type="entry name" value="Peptidase_S8_subtilisin-rel"/>
</dbReference>
<evidence type="ECO:0000313" key="8">
    <source>
        <dbReference type="EMBL" id="MFC6672800.1"/>
    </source>
</evidence>
<evidence type="ECO:0000259" key="7">
    <source>
        <dbReference type="PROSITE" id="PS50853"/>
    </source>
</evidence>
<feature type="active site" description="Charge relay system" evidence="5">
    <location>
        <position position="91"/>
    </location>
</feature>
<name>A0ABW2A5I5_9GAMM</name>
<dbReference type="InterPro" id="IPR013783">
    <property type="entry name" value="Ig-like_fold"/>
</dbReference>
<evidence type="ECO:0000313" key="9">
    <source>
        <dbReference type="Proteomes" id="UP001596422"/>
    </source>
</evidence>
<feature type="active site" description="Charge relay system" evidence="5">
    <location>
        <position position="292"/>
    </location>
</feature>
<dbReference type="PANTHER" id="PTHR43806:SF11">
    <property type="entry name" value="CEREVISIN-RELATED"/>
    <property type="match status" value="1"/>
</dbReference>
<protein>
    <submittedName>
        <fullName evidence="8">S8 family serine peptidase</fullName>
    </submittedName>
</protein>
<gene>
    <name evidence="8" type="ORF">ACFQDL_24000</name>
</gene>
<evidence type="ECO:0000256" key="2">
    <source>
        <dbReference type="ARBA" id="ARBA00022670"/>
    </source>
</evidence>
<accession>A0ABW2A5I5</accession>
<dbReference type="InterPro" id="IPR023828">
    <property type="entry name" value="Peptidase_S8_Ser-AS"/>
</dbReference>
<keyword evidence="4 5" id="KW-0720">Serine protease</keyword>
<evidence type="ECO:0000256" key="3">
    <source>
        <dbReference type="ARBA" id="ARBA00022801"/>
    </source>
</evidence>
<feature type="domain" description="Fibronectin type-III" evidence="7">
    <location>
        <begin position="389"/>
        <end position="487"/>
    </location>
</feature>
<dbReference type="Gene3D" id="2.60.40.10">
    <property type="entry name" value="Immunoglobulins"/>
    <property type="match status" value="1"/>
</dbReference>
<dbReference type="InterPro" id="IPR050131">
    <property type="entry name" value="Peptidase_S8_subtilisin-like"/>
</dbReference>
<dbReference type="Proteomes" id="UP001596422">
    <property type="component" value="Unassembled WGS sequence"/>
</dbReference>
<evidence type="ECO:0000256" key="5">
    <source>
        <dbReference type="PROSITE-ProRule" id="PRU01240"/>
    </source>
</evidence>
<dbReference type="SUPFAM" id="SSF49265">
    <property type="entry name" value="Fibronectin type III"/>
    <property type="match status" value="1"/>
</dbReference>
<proteinExistence type="inferred from homology"/>
<dbReference type="PANTHER" id="PTHR43806">
    <property type="entry name" value="PEPTIDASE S8"/>
    <property type="match status" value="1"/>
</dbReference>
<dbReference type="Gene3D" id="3.40.50.200">
    <property type="entry name" value="Peptidase S8/S53 domain"/>
    <property type="match status" value="1"/>
</dbReference>
<comment type="similarity">
    <text evidence="1 5">Belongs to the peptidase S8 family.</text>
</comment>
<keyword evidence="2 5" id="KW-0645">Protease</keyword>
<dbReference type="CDD" id="cd00063">
    <property type="entry name" value="FN3"/>
    <property type="match status" value="1"/>
</dbReference>
<dbReference type="RefSeq" id="WP_379911218.1">
    <property type="nucleotide sequence ID" value="NZ_JBHSWE010000001.1"/>
</dbReference>
<evidence type="ECO:0000256" key="4">
    <source>
        <dbReference type="ARBA" id="ARBA00022825"/>
    </source>
</evidence>
<evidence type="ECO:0000256" key="6">
    <source>
        <dbReference type="SAM" id="MobiDB-lite"/>
    </source>
</evidence>
<dbReference type="Pfam" id="PF00082">
    <property type="entry name" value="Peptidase_S8"/>
    <property type="match status" value="1"/>
</dbReference>
<organism evidence="8 9">
    <name type="scientific">Marinobacterium aestuariivivens</name>
    <dbReference type="NCBI Taxonomy" id="1698799"/>
    <lineage>
        <taxon>Bacteria</taxon>
        <taxon>Pseudomonadati</taxon>
        <taxon>Pseudomonadota</taxon>
        <taxon>Gammaproteobacteria</taxon>
        <taxon>Oceanospirillales</taxon>
        <taxon>Oceanospirillaceae</taxon>
        <taxon>Marinobacterium</taxon>
    </lineage>
</organism>
<reference evidence="9" key="1">
    <citation type="journal article" date="2019" name="Int. J. Syst. Evol. Microbiol.">
        <title>The Global Catalogue of Microorganisms (GCM) 10K type strain sequencing project: providing services to taxonomists for standard genome sequencing and annotation.</title>
        <authorList>
            <consortium name="The Broad Institute Genomics Platform"/>
            <consortium name="The Broad Institute Genome Sequencing Center for Infectious Disease"/>
            <person name="Wu L."/>
            <person name="Ma J."/>
        </authorList>
    </citation>
    <scope>NUCLEOTIDE SEQUENCE [LARGE SCALE GENOMIC DNA]</scope>
    <source>
        <strain evidence="9">NBRC 111756</strain>
    </source>
</reference>
<dbReference type="InterPro" id="IPR022398">
    <property type="entry name" value="Peptidase_S8_His-AS"/>
</dbReference>